<sequence length="135" mass="14698">MVVRDGQMVDIVNGDVGCVQARLGEWCEVMLTPALDHDLCLSHRLPAIVPNPPCGDASDPSDLAAWFRAFEFAGVVRRSGAVNRQLRRLAAYGIHSAFRDAYRDQIDHAIADGFRPSAFGTRALSRRAASHALAP</sequence>
<keyword evidence="2" id="KW-1185">Reference proteome</keyword>
<gene>
    <name evidence="1" type="ORF">SAMN04489720_1273</name>
</gene>
<name>A0A1G8CFP3_9MICO</name>
<evidence type="ECO:0000313" key="1">
    <source>
        <dbReference type="EMBL" id="SDH44188.1"/>
    </source>
</evidence>
<dbReference type="Proteomes" id="UP000198822">
    <property type="component" value="Chromosome I"/>
</dbReference>
<accession>A0A1G8CFP3</accession>
<dbReference type="RefSeq" id="WP_092503456.1">
    <property type="nucleotide sequence ID" value="NZ_LT629695.1"/>
</dbReference>
<dbReference type="EMBL" id="LT629695">
    <property type="protein sequence ID" value="SDH44188.1"/>
    <property type="molecule type" value="Genomic_DNA"/>
</dbReference>
<proteinExistence type="predicted"/>
<organism evidence="1 2">
    <name type="scientific">Agrococcus jejuensis</name>
    <dbReference type="NCBI Taxonomy" id="399736"/>
    <lineage>
        <taxon>Bacteria</taxon>
        <taxon>Bacillati</taxon>
        <taxon>Actinomycetota</taxon>
        <taxon>Actinomycetes</taxon>
        <taxon>Micrococcales</taxon>
        <taxon>Microbacteriaceae</taxon>
        <taxon>Agrococcus</taxon>
    </lineage>
</organism>
<reference evidence="2" key="1">
    <citation type="submission" date="2016-10" db="EMBL/GenBank/DDBJ databases">
        <authorList>
            <person name="Varghese N."/>
            <person name="Submissions S."/>
        </authorList>
    </citation>
    <scope>NUCLEOTIDE SEQUENCE [LARGE SCALE GENOMIC DNA]</scope>
    <source>
        <strain evidence="2">DSM 22002</strain>
    </source>
</reference>
<evidence type="ECO:0000313" key="2">
    <source>
        <dbReference type="Proteomes" id="UP000198822"/>
    </source>
</evidence>
<dbReference type="AlphaFoldDB" id="A0A1G8CFP3"/>
<protein>
    <submittedName>
        <fullName evidence="1">Uncharacterized protein</fullName>
    </submittedName>
</protein>
<dbReference type="OrthoDB" id="9913613at2"/>